<feature type="transmembrane region" description="Helical" evidence="6">
    <location>
        <begin position="45"/>
        <end position="68"/>
    </location>
</feature>
<dbReference type="Pfam" id="PF20684">
    <property type="entry name" value="Fung_rhodopsin"/>
    <property type="match status" value="1"/>
</dbReference>
<evidence type="ECO:0000313" key="9">
    <source>
        <dbReference type="Proteomes" id="UP001161017"/>
    </source>
</evidence>
<evidence type="ECO:0000313" key="8">
    <source>
        <dbReference type="EMBL" id="MDI1485616.1"/>
    </source>
</evidence>
<dbReference type="InterPro" id="IPR049326">
    <property type="entry name" value="Rhodopsin_dom_fungi"/>
</dbReference>
<evidence type="ECO:0000256" key="1">
    <source>
        <dbReference type="ARBA" id="ARBA00004141"/>
    </source>
</evidence>
<evidence type="ECO:0000256" key="5">
    <source>
        <dbReference type="ARBA" id="ARBA00038359"/>
    </source>
</evidence>
<comment type="similarity">
    <text evidence="5">Belongs to the SAT4 family.</text>
</comment>
<evidence type="ECO:0000256" key="3">
    <source>
        <dbReference type="ARBA" id="ARBA00022989"/>
    </source>
</evidence>
<name>A0AA43QFI7_9LECA</name>
<comment type="subcellular location">
    <subcellularLocation>
        <location evidence="1">Membrane</location>
        <topology evidence="1">Multi-pass membrane protein</topology>
    </subcellularLocation>
</comment>
<organism evidence="8 9">
    <name type="scientific">Ramalina farinacea</name>
    <dbReference type="NCBI Taxonomy" id="258253"/>
    <lineage>
        <taxon>Eukaryota</taxon>
        <taxon>Fungi</taxon>
        <taxon>Dikarya</taxon>
        <taxon>Ascomycota</taxon>
        <taxon>Pezizomycotina</taxon>
        <taxon>Lecanoromycetes</taxon>
        <taxon>OSLEUM clade</taxon>
        <taxon>Lecanoromycetidae</taxon>
        <taxon>Lecanorales</taxon>
        <taxon>Lecanorineae</taxon>
        <taxon>Ramalinaceae</taxon>
        <taxon>Ramalina</taxon>
    </lineage>
</organism>
<feature type="transmembrane region" description="Helical" evidence="6">
    <location>
        <begin position="127"/>
        <end position="151"/>
    </location>
</feature>
<keyword evidence="2 6" id="KW-0812">Transmembrane</keyword>
<feature type="transmembrane region" description="Helical" evidence="6">
    <location>
        <begin position="12"/>
        <end position="30"/>
    </location>
</feature>
<dbReference type="AlphaFoldDB" id="A0AA43QFI7"/>
<gene>
    <name evidence="8" type="ORF">OHK93_003805</name>
</gene>
<comment type="caution">
    <text evidence="8">The sequence shown here is derived from an EMBL/GenBank/DDBJ whole genome shotgun (WGS) entry which is preliminary data.</text>
</comment>
<dbReference type="EMBL" id="JAPUFD010000002">
    <property type="protein sequence ID" value="MDI1485616.1"/>
    <property type="molecule type" value="Genomic_DNA"/>
</dbReference>
<dbReference type="PANTHER" id="PTHR33048:SF134">
    <property type="entry name" value="INTEGRAL MEMBRANE PROTEIN"/>
    <property type="match status" value="1"/>
</dbReference>
<proteinExistence type="inferred from homology"/>
<feature type="domain" description="Rhodopsin" evidence="7">
    <location>
        <begin position="54"/>
        <end position="248"/>
    </location>
</feature>
<dbReference type="InterPro" id="IPR052337">
    <property type="entry name" value="SAT4-like"/>
</dbReference>
<keyword evidence="4 6" id="KW-0472">Membrane</keyword>
<dbReference type="GO" id="GO:0016020">
    <property type="term" value="C:membrane"/>
    <property type="evidence" value="ECO:0007669"/>
    <property type="project" value="UniProtKB-SubCell"/>
</dbReference>
<evidence type="ECO:0000256" key="2">
    <source>
        <dbReference type="ARBA" id="ARBA00022692"/>
    </source>
</evidence>
<evidence type="ECO:0000256" key="4">
    <source>
        <dbReference type="ARBA" id="ARBA00023136"/>
    </source>
</evidence>
<accession>A0AA43QFI7</accession>
<keyword evidence="3 6" id="KW-1133">Transmembrane helix</keyword>
<reference evidence="8" key="1">
    <citation type="journal article" date="2023" name="Genome Biol. Evol.">
        <title>First Whole Genome Sequence and Flow Cytometry Genome Size Data for the Lichen-Forming Fungus Ramalina farinacea (Ascomycota).</title>
        <authorList>
            <person name="Llewellyn T."/>
            <person name="Mian S."/>
            <person name="Hill R."/>
            <person name="Leitch I.J."/>
            <person name="Gaya E."/>
        </authorList>
    </citation>
    <scope>NUCLEOTIDE SEQUENCE</scope>
    <source>
        <strain evidence="8">LIQ254RAFAR</strain>
    </source>
</reference>
<dbReference type="PANTHER" id="PTHR33048">
    <property type="entry name" value="PTH11-LIKE INTEGRAL MEMBRANE PROTEIN (AFU_ORTHOLOGUE AFUA_5G11245)"/>
    <property type="match status" value="1"/>
</dbReference>
<evidence type="ECO:0000259" key="7">
    <source>
        <dbReference type="Pfam" id="PF20684"/>
    </source>
</evidence>
<protein>
    <recommendedName>
        <fullName evidence="7">Rhodopsin domain-containing protein</fullName>
    </recommendedName>
</protein>
<keyword evidence="9" id="KW-1185">Reference proteome</keyword>
<evidence type="ECO:0000256" key="6">
    <source>
        <dbReference type="SAM" id="Phobius"/>
    </source>
</evidence>
<feature type="transmembrane region" description="Helical" evidence="6">
    <location>
        <begin position="163"/>
        <end position="187"/>
    </location>
</feature>
<feature type="transmembrane region" description="Helical" evidence="6">
    <location>
        <begin position="80"/>
        <end position="107"/>
    </location>
</feature>
<sequence length="342" mass="38408">MGSQESKGEVIALGSVFAFAPLLAIALRFYSRRMVRAAYGLDDYLIIPAAVLSIVSIGCAKLSLVFFYRRIFATKIYRMIADCYLAFITCWTIAFVFATIFQCIPVSTIWTEFEYLYGSKCFKVIPFYYTFQVTDAVSDVAILILPLPMLWQLQMPTKQKAAVGLMLLLGALIIAISWTRLGIYVSVGKQLMQHFNDVVCTLKGPLYASPQVIDVEADYTTSTLYWSSIESSLSVLCACLPTMRPLFSSKVRHSKDRSYSSNPSYIPGWRSKSRRMGEGELESLHSVTGLRKESIHPADVSVDTRVTAVPLELLRQPESSHPGIWVQKELSRTGSRQVHDQF</sequence>
<dbReference type="Proteomes" id="UP001161017">
    <property type="component" value="Unassembled WGS sequence"/>
</dbReference>